<feature type="region of interest" description="Disordered" evidence="1">
    <location>
        <begin position="190"/>
        <end position="209"/>
    </location>
</feature>
<dbReference type="EMBL" id="DF237628">
    <property type="protein sequence ID" value="GAQ90740.1"/>
    <property type="molecule type" value="Genomic_DNA"/>
</dbReference>
<evidence type="ECO:0000313" key="3">
    <source>
        <dbReference type="Proteomes" id="UP000054558"/>
    </source>
</evidence>
<sequence>MALTTAAIKQRQDQATNGVLLAAFYYGNAVSAVLEISRGLGWTLHAQPLSCCQWSWRVRSGIPHHLHGAGELTPAPHRRCWGAGRLVASLQQGPTKALLALQMQALQAVETAAMGRPPHRRGLRKEGCEGPATSEAHGSLSILRSSNESRPQPRPCPGGSLCLAIKLGCAARAAQGFCLRVCAEGSKCPQFQGGGAEDQPPRFLPLARRGDPFAHQSIGVAQRKQPSHADDRGLVRRDPFSNNSGGRCRNGSPVLPDRGPVRGFQTASAWEGGTARATATCC</sequence>
<feature type="compositionally biased region" description="Basic and acidic residues" evidence="1">
    <location>
        <begin position="227"/>
        <end position="239"/>
    </location>
</feature>
<gene>
    <name evidence="2" type="ORF">KFL_006790030</name>
</gene>
<proteinExistence type="predicted"/>
<protein>
    <submittedName>
        <fullName evidence="2">Uncharacterized protein</fullName>
    </submittedName>
</protein>
<evidence type="ECO:0000256" key="1">
    <source>
        <dbReference type="SAM" id="MobiDB-lite"/>
    </source>
</evidence>
<dbReference type="AlphaFoldDB" id="A0A1Y1IIQ5"/>
<name>A0A1Y1IIQ5_KLENI</name>
<accession>A0A1Y1IIQ5</accession>
<organism evidence="2 3">
    <name type="scientific">Klebsormidium nitens</name>
    <name type="common">Green alga</name>
    <name type="synonym">Ulothrix nitens</name>
    <dbReference type="NCBI Taxonomy" id="105231"/>
    <lineage>
        <taxon>Eukaryota</taxon>
        <taxon>Viridiplantae</taxon>
        <taxon>Streptophyta</taxon>
        <taxon>Klebsormidiophyceae</taxon>
        <taxon>Klebsormidiales</taxon>
        <taxon>Klebsormidiaceae</taxon>
        <taxon>Klebsormidium</taxon>
    </lineage>
</organism>
<evidence type="ECO:0000313" key="2">
    <source>
        <dbReference type="EMBL" id="GAQ90740.1"/>
    </source>
</evidence>
<dbReference type="Proteomes" id="UP000054558">
    <property type="component" value="Unassembled WGS sequence"/>
</dbReference>
<reference evidence="2 3" key="1">
    <citation type="journal article" date="2014" name="Nat. Commun.">
        <title>Klebsormidium flaccidum genome reveals primary factors for plant terrestrial adaptation.</title>
        <authorList>
            <person name="Hori K."/>
            <person name="Maruyama F."/>
            <person name="Fujisawa T."/>
            <person name="Togashi T."/>
            <person name="Yamamoto N."/>
            <person name="Seo M."/>
            <person name="Sato S."/>
            <person name="Yamada T."/>
            <person name="Mori H."/>
            <person name="Tajima N."/>
            <person name="Moriyama T."/>
            <person name="Ikeuchi M."/>
            <person name="Watanabe M."/>
            <person name="Wada H."/>
            <person name="Kobayashi K."/>
            <person name="Saito M."/>
            <person name="Masuda T."/>
            <person name="Sasaki-Sekimoto Y."/>
            <person name="Mashiguchi K."/>
            <person name="Awai K."/>
            <person name="Shimojima M."/>
            <person name="Masuda S."/>
            <person name="Iwai M."/>
            <person name="Nobusawa T."/>
            <person name="Narise T."/>
            <person name="Kondo S."/>
            <person name="Saito H."/>
            <person name="Sato R."/>
            <person name="Murakawa M."/>
            <person name="Ihara Y."/>
            <person name="Oshima-Yamada Y."/>
            <person name="Ohtaka K."/>
            <person name="Satoh M."/>
            <person name="Sonobe K."/>
            <person name="Ishii M."/>
            <person name="Ohtani R."/>
            <person name="Kanamori-Sato M."/>
            <person name="Honoki R."/>
            <person name="Miyazaki D."/>
            <person name="Mochizuki H."/>
            <person name="Umetsu J."/>
            <person name="Higashi K."/>
            <person name="Shibata D."/>
            <person name="Kamiya Y."/>
            <person name="Sato N."/>
            <person name="Nakamura Y."/>
            <person name="Tabata S."/>
            <person name="Ida S."/>
            <person name="Kurokawa K."/>
            <person name="Ohta H."/>
        </authorList>
    </citation>
    <scope>NUCLEOTIDE SEQUENCE [LARGE SCALE GENOMIC DNA]</scope>
    <source>
        <strain evidence="2 3">NIES-2285</strain>
    </source>
</reference>
<feature type="region of interest" description="Disordered" evidence="1">
    <location>
        <begin position="216"/>
        <end position="269"/>
    </location>
</feature>
<feature type="region of interest" description="Disordered" evidence="1">
    <location>
        <begin position="114"/>
        <end position="155"/>
    </location>
</feature>
<keyword evidence="3" id="KW-1185">Reference proteome</keyword>